<dbReference type="CDD" id="cd05325">
    <property type="entry name" value="carb_red_sniffer_like_SDR_c"/>
    <property type="match status" value="1"/>
</dbReference>
<dbReference type="Pfam" id="PF00106">
    <property type="entry name" value="adh_short"/>
    <property type="match status" value="1"/>
</dbReference>
<dbReference type="PANTHER" id="PTHR43544:SF7">
    <property type="entry name" value="NADB-LER2"/>
    <property type="match status" value="1"/>
</dbReference>
<evidence type="ECO:0000313" key="5">
    <source>
        <dbReference type="Proteomes" id="UP000076738"/>
    </source>
</evidence>
<evidence type="ECO:0000256" key="2">
    <source>
        <dbReference type="ARBA" id="ARBA00022857"/>
    </source>
</evidence>
<dbReference type="GO" id="GO:0005737">
    <property type="term" value="C:cytoplasm"/>
    <property type="evidence" value="ECO:0007669"/>
    <property type="project" value="TreeGrafter"/>
</dbReference>
<dbReference type="InterPro" id="IPR051468">
    <property type="entry name" value="Fungal_SecMetab_SDRs"/>
</dbReference>
<dbReference type="PRINTS" id="PR00081">
    <property type="entry name" value="GDHRDH"/>
</dbReference>
<dbReference type="Gene3D" id="3.40.50.720">
    <property type="entry name" value="NAD(P)-binding Rossmann-like Domain"/>
    <property type="match status" value="1"/>
</dbReference>
<evidence type="ECO:0000256" key="3">
    <source>
        <dbReference type="ARBA" id="ARBA00023002"/>
    </source>
</evidence>
<gene>
    <name evidence="4" type="ORF">CALVIDRAFT_567413</name>
</gene>
<sequence length="247" mass="26036">MAPTVYLVSGANRGIGLALVTVLAARANTIVFAGARSPSGATALRKLEVQHPSKLYTVQLTSADREDNDAAVAKIKQIAGRLDIVVANAGINSVYERTDVVSVDAMKEHYEVNVLGPLVLFQATRALLKASTPSPKLMIVSSRLGSIEWGPGVPFPCTPYGTSKAAVNWLAVKLYYEHPELTVVAISPGLVATDMAASAAAYDPTLGGFPTITPEQSAAGVIKLLDEGKRGEKAPVLTSYDGTVYPW</sequence>
<dbReference type="InterPro" id="IPR002347">
    <property type="entry name" value="SDR_fam"/>
</dbReference>
<name>A0A167I779_CALVF</name>
<protein>
    <submittedName>
        <fullName evidence="4">NAD(P)-binding protein</fullName>
    </submittedName>
</protein>
<keyword evidence="3" id="KW-0560">Oxidoreductase</keyword>
<proteinExistence type="inferred from homology"/>
<dbReference type="PANTHER" id="PTHR43544">
    <property type="entry name" value="SHORT-CHAIN DEHYDROGENASE/REDUCTASE"/>
    <property type="match status" value="1"/>
</dbReference>
<dbReference type="SUPFAM" id="SSF51735">
    <property type="entry name" value="NAD(P)-binding Rossmann-fold domains"/>
    <property type="match status" value="1"/>
</dbReference>
<evidence type="ECO:0000313" key="4">
    <source>
        <dbReference type="EMBL" id="KZO92367.1"/>
    </source>
</evidence>
<reference evidence="4 5" key="1">
    <citation type="journal article" date="2016" name="Mol. Biol. Evol.">
        <title>Comparative Genomics of Early-Diverging Mushroom-Forming Fungi Provides Insights into the Origins of Lignocellulose Decay Capabilities.</title>
        <authorList>
            <person name="Nagy L.G."/>
            <person name="Riley R."/>
            <person name="Tritt A."/>
            <person name="Adam C."/>
            <person name="Daum C."/>
            <person name="Floudas D."/>
            <person name="Sun H."/>
            <person name="Yadav J.S."/>
            <person name="Pangilinan J."/>
            <person name="Larsson K.H."/>
            <person name="Matsuura K."/>
            <person name="Barry K."/>
            <person name="Labutti K."/>
            <person name="Kuo R."/>
            <person name="Ohm R.A."/>
            <person name="Bhattacharya S.S."/>
            <person name="Shirouzu T."/>
            <person name="Yoshinaga Y."/>
            <person name="Martin F.M."/>
            <person name="Grigoriev I.V."/>
            <person name="Hibbett D.S."/>
        </authorList>
    </citation>
    <scope>NUCLEOTIDE SEQUENCE [LARGE SCALE GENOMIC DNA]</scope>
    <source>
        <strain evidence="4 5">TUFC12733</strain>
    </source>
</reference>
<dbReference type="OrthoDB" id="1888931at2759"/>
<dbReference type="GO" id="GO:0016491">
    <property type="term" value="F:oxidoreductase activity"/>
    <property type="evidence" value="ECO:0007669"/>
    <property type="project" value="UniProtKB-KW"/>
</dbReference>
<dbReference type="Proteomes" id="UP000076738">
    <property type="component" value="Unassembled WGS sequence"/>
</dbReference>
<keyword evidence="5" id="KW-1185">Reference proteome</keyword>
<evidence type="ECO:0000256" key="1">
    <source>
        <dbReference type="ARBA" id="ARBA00006484"/>
    </source>
</evidence>
<organism evidence="4 5">
    <name type="scientific">Calocera viscosa (strain TUFC12733)</name>
    <dbReference type="NCBI Taxonomy" id="1330018"/>
    <lineage>
        <taxon>Eukaryota</taxon>
        <taxon>Fungi</taxon>
        <taxon>Dikarya</taxon>
        <taxon>Basidiomycota</taxon>
        <taxon>Agaricomycotina</taxon>
        <taxon>Dacrymycetes</taxon>
        <taxon>Dacrymycetales</taxon>
        <taxon>Dacrymycetaceae</taxon>
        <taxon>Calocera</taxon>
    </lineage>
</organism>
<dbReference type="EMBL" id="KV417311">
    <property type="protein sequence ID" value="KZO92367.1"/>
    <property type="molecule type" value="Genomic_DNA"/>
</dbReference>
<dbReference type="InterPro" id="IPR036291">
    <property type="entry name" value="NAD(P)-bd_dom_sf"/>
</dbReference>
<accession>A0A167I779</accession>
<dbReference type="AlphaFoldDB" id="A0A167I779"/>
<comment type="similarity">
    <text evidence="1">Belongs to the short-chain dehydrogenases/reductases (SDR) family.</text>
</comment>
<keyword evidence="2" id="KW-0521">NADP</keyword>